<dbReference type="InterPro" id="IPR051359">
    <property type="entry name" value="CaCA_antiporter"/>
</dbReference>
<dbReference type="OrthoDB" id="407410at2759"/>
<feature type="transmembrane region" description="Helical" evidence="7">
    <location>
        <begin position="598"/>
        <end position="617"/>
    </location>
</feature>
<dbReference type="STRING" id="644223.C4R8Z7"/>
<feature type="transmembrane region" description="Helical" evidence="7">
    <location>
        <begin position="532"/>
        <end position="551"/>
    </location>
</feature>
<feature type="transmembrane region" description="Helical" evidence="7">
    <location>
        <begin position="67"/>
        <end position="87"/>
    </location>
</feature>
<accession>C4R8Z7</accession>
<reference evidence="10 11" key="1">
    <citation type="journal article" date="2009" name="Nat. Biotechnol.">
        <title>Genome sequence of the recombinant protein production host Pichia pastoris.</title>
        <authorList>
            <person name="De Schutter K."/>
            <person name="Lin Y.C."/>
            <person name="Tiels P."/>
            <person name="Van Hecke A."/>
            <person name="Glinka S."/>
            <person name="Weber-Lehmann J."/>
            <person name="Rouze P."/>
            <person name="Van de Peer Y."/>
            <person name="Callewaert N."/>
        </authorList>
    </citation>
    <scope>NUCLEOTIDE SEQUENCE [LARGE SCALE GENOMIC DNA]</scope>
    <source>
        <strain evidence="11">GS115 / ATCC 20864</strain>
    </source>
</reference>
<evidence type="ECO:0000256" key="6">
    <source>
        <dbReference type="ARBA" id="ARBA00023136"/>
    </source>
</evidence>
<evidence type="ECO:0000256" key="3">
    <source>
        <dbReference type="ARBA" id="ARBA00022448"/>
    </source>
</evidence>
<evidence type="ECO:0000313" key="11">
    <source>
        <dbReference type="Proteomes" id="UP000000314"/>
    </source>
</evidence>
<dbReference type="RefSeq" id="XP_002494251.1">
    <property type="nucleotide sequence ID" value="XM_002494206.1"/>
</dbReference>
<keyword evidence="5 7" id="KW-1133">Transmembrane helix</keyword>
<dbReference type="InterPro" id="IPR044880">
    <property type="entry name" value="NCX_ion-bd_dom_sf"/>
</dbReference>
<evidence type="ECO:0000256" key="2">
    <source>
        <dbReference type="ARBA" id="ARBA00008170"/>
    </source>
</evidence>
<proteinExistence type="inferred from homology"/>
<feature type="transmembrane region" description="Helical" evidence="7">
    <location>
        <begin position="194"/>
        <end position="214"/>
    </location>
</feature>
<dbReference type="GeneID" id="8200580"/>
<feature type="domain" description="Sodium/calcium exchanger membrane region" evidence="9">
    <location>
        <begin position="76"/>
        <end position="213"/>
    </location>
</feature>
<feature type="chain" id="PRO_5009950952" description="Sodium/calcium exchanger membrane region domain-containing protein" evidence="8">
    <location>
        <begin position="21"/>
        <end position="618"/>
    </location>
</feature>
<evidence type="ECO:0000256" key="1">
    <source>
        <dbReference type="ARBA" id="ARBA00004141"/>
    </source>
</evidence>
<evidence type="ECO:0000259" key="9">
    <source>
        <dbReference type="Pfam" id="PF01699"/>
    </source>
</evidence>
<dbReference type="HOGENOM" id="CLU_004979_2_2_1"/>
<dbReference type="GO" id="GO:0008324">
    <property type="term" value="F:monoatomic cation transmembrane transporter activity"/>
    <property type="evidence" value="ECO:0007669"/>
    <property type="project" value="TreeGrafter"/>
</dbReference>
<keyword evidence="6 7" id="KW-0472">Membrane</keyword>
<feature type="transmembrane region" description="Helical" evidence="7">
    <location>
        <begin position="498"/>
        <end position="520"/>
    </location>
</feature>
<feature type="transmembrane region" description="Helical" evidence="7">
    <location>
        <begin position="571"/>
        <end position="589"/>
    </location>
</feature>
<feature type="transmembrane region" description="Helical" evidence="7">
    <location>
        <begin position="462"/>
        <end position="486"/>
    </location>
</feature>
<dbReference type="KEGG" id="ppa:PAS_chr4_0802"/>
<organism evidence="10 11">
    <name type="scientific">Komagataella phaffii (strain GS115 / ATCC 20864)</name>
    <name type="common">Yeast</name>
    <name type="synonym">Pichia pastoris</name>
    <dbReference type="NCBI Taxonomy" id="644223"/>
    <lineage>
        <taxon>Eukaryota</taxon>
        <taxon>Fungi</taxon>
        <taxon>Dikarya</taxon>
        <taxon>Ascomycota</taxon>
        <taxon>Saccharomycotina</taxon>
        <taxon>Pichiomycetes</taxon>
        <taxon>Pichiales</taxon>
        <taxon>Pichiaceae</taxon>
        <taxon>Komagataella</taxon>
    </lineage>
</organism>
<dbReference type="InterPro" id="IPR004837">
    <property type="entry name" value="NaCa_Exmemb"/>
</dbReference>
<protein>
    <recommendedName>
        <fullName evidence="9">Sodium/calcium exchanger membrane region domain-containing protein</fullName>
    </recommendedName>
</protein>
<feature type="domain" description="Sodium/calcium exchanger membrane region" evidence="9">
    <location>
        <begin position="464"/>
        <end position="613"/>
    </location>
</feature>
<feature type="transmembrane region" description="Helical" evidence="7">
    <location>
        <begin position="142"/>
        <end position="163"/>
    </location>
</feature>
<comment type="similarity">
    <text evidence="2">Belongs to the Ca(2+):cation antiporter (CaCA) (TC 2.A.19) family.</text>
</comment>
<evidence type="ECO:0000313" key="10">
    <source>
        <dbReference type="EMBL" id="CAY72072.1"/>
    </source>
</evidence>
<feature type="transmembrane region" description="Helical" evidence="7">
    <location>
        <begin position="391"/>
        <end position="409"/>
    </location>
</feature>
<dbReference type="Pfam" id="PF01699">
    <property type="entry name" value="Na_Ca_ex"/>
    <property type="match status" value="2"/>
</dbReference>
<keyword evidence="8" id="KW-0732">Signal</keyword>
<dbReference type="Gene3D" id="1.20.1420.30">
    <property type="entry name" value="NCX, central ion-binding region"/>
    <property type="match status" value="2"/>
</dbReference>
<comment type="subcellular location">
    <subcellularLocation>
        <location evidence="1">Membrane</location>
        <topology evidence="1">Multi-pass membrane protein</topology>
    </subcellularLocation>
</comment>
<dbReference type="GO" id="GO:0016020">
    <property type="term" value="C:membrane"/>
    <property type="evidence" value="ECO:0007669"/>
    <property type="project" value="UniProtKB-SubCell"/>
</dbReference>
<feature type="transmembrane region" description="Helical" evidence="7">
    <location>
        <begin position="429"/>
        <end position="450"/>
    </location>
</feature>
<dbReference type="GO" id="GO:0006874">
    <property type="term" value="P:intracellular calcium ion homeostasis"/>
    <property type="evidence" value="ECO:0007669"/>
    <property type="project" value="TreeGrafter"/>
</dbReference>
<keyword evidence="3" id="KW-0813">Transport</keyword>
<dbReference type="Proteomes" id="UP000000314">
    <property type="component" value="Chromosome 4"/>
</dbReference>
<evidence type="ECO:0000256" key="8">
    <source>
        <dbReference type="SAM" id="SignalP"/>
    </source>
</evidence>
<evidence type="ECO:0000256" key="7">
    <source>
        <dbReference type="SAM" id="Phobius"/>
    </source>
</evidence>
<name>C4R8Z7_KOMPG</name>
<dbReference type="EMBL" id="FN392322">
    <property type="protein sequence ID" value="CAY72072.1"/>
    <property type="molecule type" value="Genomic_DNA"/>
</dbReference>
<dbReference type="OMA" id="AANYFCS"/>
<feature type="transmembrane region" description="Helical" evidence="7">
    <location>
        <begin position="170"/>
        <end position="188"/>
    </location>
</feature>
<sequence length="618" mass="68456">MALLIRYLTTFVLLFKCVYGVRNGTTCHIPHNVDKCAYVQSHCDNSIFDISRFYFCTVVEQPHATVLFNFGLLSLLGLLFLGLGVITSEYLSPNLQEISAMLKLDQRIAGLTLLSVGNGTPDLFSTYTAMNTGSITLAIGDLLGSATLVCTVVIGLMGIFSSFSVHRSAFLMDFVLFFVLLTLSIWFIHDGKLTAGECILMIGLYVSYIIYVLLQRPESEYLQVLDAESQRALTPICSSTDPSTRKLWDHLNKLITQGQQMRLSVYDALRFLSIEVDTNYGSNVPRPASGSLPISAPETPQFQRSYSSTSHFKAPAVESDEELADDEVPSVDIVAPQPVCQVPQIHLESIESDVSHLEDQNEKMNAFIAICTHIIKKNGEFDFKKRKWTSLLRLFSFPIILIFSLTIPIPDADNNLFIINLALTPLLLLRRLTYDVMILALFLPVLFVTAHEFLSKTSIKRIISIIGFINSLVFITILTSSVVTILKNFGIIHHINETVLGLTLMALGNSIGDIISNVTLAKIGLPHTGLSACFGSPLLYILLGIGSNGLFLMAKNGKSSIEFEVDKSLDFSTIGLMAVLLLYIIIMITHDELRINKSLGVVCVLWWVFITGVNVLYK</sequence>
<dbReference type="PANTHER" id="PTHR12266">
    <property type="entry name" value="NA+/CA2+ K+ INDEPENDENT EXCHANGER"/>
    <property type="match status" value="1"/>
</dbReference>
<gene>
    <name evidence="10" type="ordered locus">PAS_chr4_0802</name>
</gene>
<keyword evidence="4 7" id="KW-0812">Transmembrane</keyword>
<dbReference type="eggNOG" id="KOG2399">
    <property type="taxonomic scope" value="Eukaryota"/>
</dbReference>
<keyword evidence="11" id="KW-1185">Reference proteome</keyword>
<dbReference type="InParanoid" id="C4R8Z7"/>
<evidence type="ECO:0000256" key="4">
    <source>
        <dbReference type="ARBA" id="ARBA00022692"/>
    </source>
</evidence>
<dbReference type="PANTHER" id="PTHR12266:SF0">
    <property type="entry name" value="MITOCHONDRIAL SODIUM_CALCIUM EXCHANGER PROTEIN"/>
    <property type="match status" value="1"/>
</dbReference>
<feature type="signal peptide" evidence="8">
    <location>
        <begin position="1"/>
        <end position="20"/>
    </location>
</feature>
<dbReference type="AlphaFoldDB" id="C4R8Z7"/>
<evidence type="ECO:0000256" key="5">
    <source>
        <dbReference type="ARBA" id="ARBA00022989"/>
    </source>
</evidence>